<gene>
    <name evidence="3" type="primary">SCPPPQ1</name>
</gene>
<keyword evidence="1" id="KW-0472">Membrane</keyword>
<evidence type="ECO:0000313" key="2">
    <source>
        <dbReference type="Proteomes" id="UP001652662"/>
    </source>
</evidence>
<feature type="transmembrane region" description="Helical" evidence="1">
    <location>
        <begin position="20"/>
        <end position="38"/>
    </location>
</feature>
<accession>A0ABM4NZT4</accession>
<dbReference type="RefSeq" id="XP_070470454.1">
    <property type="nucleotide sequence ID" value="XM_070614353.1"/>
</dbReference>
<keyword evidence="1" id="KW-1133">Transmembrane helix</keyword>
<name>A0ABM4NZT4_EQUPR</name>
<evidence type="ECO:0000313" key="3">
    <source>
        <dbReference type="RefSeq" id="XP_070470454.1"/>
    </source>
</evidence>
<keyword evidence="1" id="KW-0812">Transmembrane</keyword>
<dbReference type="GeneID" id="139082527"/>
<protein>
    <submittedName>
        <fullName evidence="3">Secretory calcium-binding phosphoprotein proline-glutamine rich 1 isoform X1</fullName>
    </submittedName>
</protein>
<evidence type="ECO:0000256" key="1">
    <source>
        <dbReference type="SAM" id="Phobius"/>
    </source>
</evidence>
<dbReference type="Proteomes" id="UP001652662">
    <property type="component" value="Chromosome 3"/>
</dbReference>
<reference evidence="3" key="1">
    <citation type="submission" date="2025-08" db="UniProtKB">
        <authorList>
            <consortium name="RefSeq"/>
        </authorList>
    </citation>
    <scope>IDENTIFICATION</scope>
    <source>
        <tissue evidence="3">Blood</tissue>
    </source>
</reference>
<organism evidence="2 3">
    <name type="scientific">Equus przewalskii</name>
    <name type="common">Przewalski's horse</name>
    <name type="synonym">Equus caballus przewalskii</name>
    <dbReference type="NCBI Taxonomy" id="9798"/>
    <lineage>
        <taxon>Eukaryota</taxon>
        <taxon>Metazoa</taxon>
        <taxon>Chordata</taxon>
        <taxon>Craniata</taxon>
        <taxon>Vertebrata</taxon>
        <taxon>Euteleostomi</taxon>
        <taxon>Mammalia</taxon>
        <taxon>Eutheria</taxon>
        <taxon>Laurasiatheria</taxon>
        <taxon>Perissodactyla</taxon>
        <taxon>Equidae</taxon>
        <taxon>Equus</taxon>
    </lineage>
</organism>
<keyword evidence="2" id="KW-1185">Reference proteome</keyword>
<feature type="transmembrane region" description="Helical" evidence="1">
    <location>
        <begin position="96"/>
        <end position="117"/>
    </location>
</feature>
<sequence>MGLMLSSAWYLFSFRTKALCNESSLTVSCFILLLLLFYKLEQSGGSSSGQRFNFYPPQGPPFFPPIPFPLPRQLPLIPIPLPFPYDPNQVLTPNNLILLITAILNQLGGFFGVRLYFYDYIDKSK</sequence>
<proteinExistence type="predicted"/>